<name>A0A8H7QF48_9FUNG</name>
<keyword evidence="2" id="KW-1185">Reference proteome</keyword>
<dbReference type="EMBL" id="JAEPRC010000798">
    <property type="protein sequence ID" value="KAG2191654.1"/>
    <property type="molecule type" value="Genomic_DNA"/>
</dbReference>
<proteinExistence type="predicted"/>
<protein>
    <submittedName>
        <fullName evidence="1">Uncharacterized protein</fullName>
    </submittedName>
</protein>
<organism evidence="1 2">
    <name type="scientific">Mucor plumbeus</name>
    <dbReference type="NCBI Taxonomy" id="97098"/>
    <lineage>
        <taxon>Eukaryota</taxon>
        <taxon>Fungi</taxon>
        <taxon>Fungi incertae sedis</taxon>
        <taxon>Mucoromycota</taxon>
        <taxon>Mucoromycotina</taxon>
        <taxon>Mucoromycetes</taxon>
        <taxon>Mucorales</taxon>
        <taxon>Mucorineae</taxon>
        <taxon>Mucoraceae</taxon>
        <taxon>Mucor</taxon>
    </lineage>
</organism>
<dbReference type="AlphaFoldDB" id="A0A8H7QF48"/>
<comment type="caution">
    <text evidence="1">The sequence shown here is derived from an EMBL/GenBank/DDBJ whole genome shotgun (WGS) entry which is preliminary data.</text>
</comment>
<evidence type="ECO:0000313" key="2">
    <source>
        <dbReference type="Proteomes" id="UP000650833"/>
    </source>
</evidence>
<gene>
    <name evidence="1" type="ORF">INT46_003174</name>
</gene>
<reference evidence="1" key="1">
    <citation type="submission" date="2020-12" db="EMBL/GenBank/DDBJ databases">
        <title>Metabolic potential, ecology and presence of endohyphal bacteria is reflected in genomic diversity of Mucoromycotina.</title>
        <authorList>
            <person name="Muszewska A."/>
            <person name="Okrasinska A."/>
            <person name="Steczkiewicz K."/>
            <person name="Drgas O."/>
            <person name="Orlowska M."/>
            <person name="Perlinska-Lenart U."/>
            <person name="Aleksandrzak-Piekarczyk T."/>
            <person name="Szatraj K."/>
            <person name="Zielenkiewicz U."/>
            <person name="Pilsyk S."/>
            <person name="Malc E."/>
            <person name="Mieczkowski P."/>
            <person name="Kruszewska J.S."/>
            <person name="Biernat P."/>
            <person name="Pawlowska J."/>
        </authorList>
    </citation>
    <scope>NUCLEOTIDE SEQUENCE</scope>
    <source>
        <strain evidence="1">CBS 226.32</strain>
    </source>
</reference>
<evidence type="ECO:0000313" key="1">
    <source>
        <dbReference type="EMBL" id="KAG2191654.1"/>
    </source>
</evidence>
<dbReference type="Proteomes" id="UP000650833">
    <property type="component" value="Unassembled WGS sequence"/>
</dbReference>
<sequence length="156" mass="17496">MSEANLPKFYCIVSDIKVFTSTDTGATNDSHTAQKTANFTPEDFHTVQKTAELTTAFTDSPIDVSTFRTQVIKAGYKCMFNILESIVERLIEEEKAIERRSELGFYRPVSMIVEAMLLFTMSSSSVDQIERVSMLTDARPVCANKSSSLLKNFIMP</sequence>
<accession>A0A8H7QF48</accession>